<dbReference type="Proteomes" id="UP001379533">
    <property type="component" value="Chromosome"/>
</dbReference>
<reference evidence="2 3" key="1">
    <citation type="submission" date="2021-12" db="EMBL/GenBank/DDBJ databases">
        <title>Discovery of the Pendulisporaceae a myxobacterial family with distinct sporulation behavior and unique specialized metabolism.</title>
        <authorList>
            <person name="Garcia R."/>
            <person name="Popoff A."/>
            <person name="Bader C.D."/>
            <person name="Loehr J."/>
            <person name="Walesch S."/>
            <person name="Walt C."/>
            <person name="Boldt J."/>
            <person name="Bunk B."/>
            <person name="Haeckl F.J.F.P.J."/>
            <person name="Gunesch A.P."/>
            <person name="Birkelbach J."/>
            <person name="Nuebel U."/>
            <person name="Pietschmann T."/>
            <person name="Bach T."/>
            <person name="Mueller R."/>
        </authorList>
    </citation>
    <scope>NUCLEOTIDE SEQUENCE [LARGE SCALE GENOMIC DNA]</scope>
    <source>
        <strain evidence="2 3">MSr12523</strain>
    </source>
</reference>
<dbReference type="RefSeq" id="WP_394841611.1">
    <property type="nucleotide sequence ID" value="NZ_CP089982.1"/>
</dbReference>
<dbReference type="Gene3D" id="3.60.15.10">
    <property type="entry name" value="Ribonuclease Z/Hydroxyacylglutathione hydrolase-like"/>
    <property type="match status" value="1"/>
</dbReference>
<name>A0ABZ2JWY5_9BACT</name>
<evidence type="ECO:0000313" key="2">
    <source>
        <dbReference type="EMBL" id="WXA90991.1"/>
    </source>
</evidence>
<dbReference type="InterPro" id="IPR052533">
    <property type="entry name" value="WalJ/YycJ-like"/>
</dbReference>
<dbReference type="PANTHER" id="PTHR47619">
    <property type="entry name" value="METALLO-HYDROLASE YYCJ-RELATED"/>
    <property type="match status" value="1"/>
</dbReference>
<dbReference type="EMBL" id="CP089982">
    <property type="protein sequence ID" value="WXA90991.1"/>
    <property type="molecule type" value="Genomic_DNA"/>
</dbReference>
<feature type="domain" description="Metallo-beta-lactamase" evidence="1">
    <location>
        <begin position="11"/>
        <end position="188"/>
    </location>
</feature>
<gene>
    <name evidence="2" type="ORF">LZC95_31625</name>
</gene>
<protein>
    <submittedName>
        <fullName evidence="2">MBL fold metallo-hydrolase</fullName>
    </submittedName>
</protein>
<dbReference type="SMART" id="SM00849">
    <property type="entry name" value="Lactamase_B"/>
    <property type="match status" value="1"/>
</dbReference>
<organism evidence="2 3">
    <name type="scientific">Pendulispora brunnea</name>
    <dbReference type="NCBI Taxonomy" id="2905690"/>
    <lineage>
        <taxon>Bacteria</taxon>
        <taxon>Pseudomonadati</taxon>
        <taxon>Myxococcota</taxon>
        <taxon>Myxococcia</taxon>
        <taxon>Myxococcales</taxon>
        <taxon>Sorangiineae</taxon>
        <taxon>Pendulisporaceae</taxon>
        <taxon>Pendulispora</taxon>
    </lineage>
</organism>
<dbReference type="InterPro" id="IPR001279">
    <property type="entry name" value="Metallo-B-lactamas"/>
</dbReference>
<dbReference type="Pfam" id="PF12706">
    <property type="entry name" value="Lactamase_B_2"/>
    <property type="match status" value="1"/>
</dbReference>
<keyword evidence="3" id="KW-1185">Reference proteome</keyword>
<dbReference type="InterPro" id="IPR036866">
    <property type="entry name" value="RibonucZ/Hydroxyglut_hydro"/>
</dbReference>
<evidence type="ECO:0000259" key="1">
    <source>
        <dbReference type="SMART" id="SM00849"/>
    </source>
</evidence>
<dbReference type="PANTHER" id="PTHR47619:SF1">
    <property type="entry name" value="EXODEOXYRIBONUCLEASE WALJ"/>
    <property type="match status" value="1"/>
</dbReference>
<sequence length="269" mass="28828">MRVWILGSGSSGNAAIVEADGSRVLVDCGMGPRAIVNRLRARDAAHVYPDGIDAIVVTHEHHDHIGHLEAHARALGVPVYLHPGIAARRVRERYEVRTYEARTPFHVGSLCIEALPVPHDAPQAALRISTAHAAFGLVSDIGQVPPDLAPFLGACDVAVIEANYCPELLWIGPYPPSLKRRVSGGAGHLANHEAAELASQLVGTRVSRLLLGHISRTNNMPERALEAVRQRSGSLEVQAISPGAVAVLDVSSSRRPGARRRPTQLAFAF</sequence>
<evidence type="ECO:0000313" key="3">
    <source>
        <dbReference type="Proteomes" id="UP001379533"/>
    </source>
</evidence>
<dbReference type="SUPFAM" id="SSF56281">
    <property type="entry name" value="Metallo-hydrolase/oxidoreductase"/>
    <property type="match status" value="1"/>
</dbReference>
<accession>A0ABZ2JWY5</accession>
<proteinExistence type="predicted"/>